<evidence type="ECO:0000259" key="3">
    <source>
        <dbReference type="Pfam" id="PF13359"/>
    </source>
</evidence>
<name>A0A8S9Y564_APOLU</name>
<evidence type="ECO:0000256" key="1">
    <source>
        <dbReference type="ARBA" id="ARBA00001968"/>
    </source>
</evidence>
<keyword evidence="5" id="KW-1185">Reference proteome</keyword>
<reference evidence="4" key="1">
    <citation type="journal article" date="2021" name="Mol. Ecol. Resour.">
        <title>Apolygus lucorum genome provides insights into omnivorousness and mesophyll feeding.</title>
        <authorList>
            <person name="Liu Y."/>
            <person name="Liu H."/>
            <person name="Wang H."/>
            <person name="Huang T."/>
            <person name="Liu B."/>
            <person name="Yang B."/>
            <person name="Yin L."/>
            <person name="Li B."/>
            <person name="Zhang Y."/>
            <person name="Zhang S."/>
            <person name="Jiang F."/>
            <person name="Zhang X."/>
            <person name="Ren Y."/>
            <person name="Wang B."/>
            <person name="Wang S."/>
            <person name="Lu Y."/>
            <person name="Wu K."/>
            <person name="Fan W."/>
            <person name="Wang G."/>
        </authorList>
    </citation>
    <scope>NUCLEOTIDE SEQUENCE</scope>
    <source>
        <strain evidence="4">12Hb</strain>
    </source>
</reference>
<evidence type="ECO:0000256" key="2">
    <source>
        <dbReference type="ARBA" id="ARBA00022723"/>
    </source>
</evidence>
<proteinExistence type="predicted"/>
<gene>
    <name evidence="4" type="ORF">GE061_000039</name>
</gene>
<protein>
    <recommendedName>
        <fullName evidence="3">DDE Tnp4 domain-containing protein</fullName>
    </recommendedName>
</protein>
<comment type="cofactor">
    <cofactor evidence="1">
        <name>a divalent metal cation</name>
        <dbReference type="ChEBI" id="CHEBI:60240"/>
    </cofactor>
</comment>
<evidence type="ECO:0000313" key="4">
    <source>
        <dbReference type="EMBL" id="KAF6215708.1"/>
    </source>
</evidence>
<keyword evidence="2" id="KW-0479">Metal-binding</keyword>
<sequence>MDVSTHDAGIFRGTEFIEQLRRLCEYTANRYVLYGDAAYPISEFLLKLYPQTTADVDAMNFNRSMSAVRQAVDWGFEKVVREWAFVDFHKNLKVMKQDVPNIYKVACLLANCHSCLYGSQISQFFNVHPPTLQQYLQL</sequence>
<dbReference type="InterPro" id="IPR027806">
    <property type="entry name" value="HARBI1_dom"/>
</dbReference>
<dbReference type="EMBL" id="WIXP02000001">
    <property type="protein sequence ID" value="KAF6215708.1"/>
    <property type="molecule type" value="Genomic_DNA"/>
</dbReference>
<dbReference type="Pfam" id="PF13359">
    <property type="entry name" value="DDE_Tnp_4"/>
    <property type="match status" value="1"/>
</dbReference>
<accession>A0A8S9Y564</accession>
<organism evidence="4 5">
    <name type="scientific">Apolygus lucorum</name>
    <name type="common">Small green plant bug</name>
    <name type="synonym">Lygocoris lucorum</name>
    <dbReference type="NCBI Taxonomy" id="248454"/>
    <lineage>
        <taxon>Eukaryota</taxon>
        <taxon>Metazoa</taxon>
        <taxon>Ecdysozoa</taxon>
        <taxon>Arthropoda</taxon>
        <taxon>Hexapoda</taxon>
        <taxon>Insecta</taxon>
        <taxon>Pterygota</taxon>
        <taxon>Neoptera</taxon>
        <taxon>Paraneoptera</taxon>
        <taxon>Hemiptera</taxon>
        <taxon>Heteroptera</taxon>
        <taxon>Panheteroptera</taxon>
        <taxon>Cimicomorpha</taxon>
        <taxon>Miridae</taxon>
        <taxon>Mirini</taxon>
        <taxon>Apolygus</taxon>
    </lineage>
</organism>
<evidence type="ECO:0000313" key="5">
    <source>
        <dbReference type="Proteomes" id="UP000466442"/>
    </source>
</evidence>
<dbReference type="OrthoDB" id="5978526at2759"/>
<dbReference type="Proteomes" id="UP000466442">
    <property type="component" value="Linkage Group LG1"/>
</dbReference>
<dbReference type="GO" id="GO:0046872">
    <property type="term" value="F:metal ion binding"/>
    <property type="evidence" value="ECO:0007669"/>
    <property type="project" value="UniProtKB-KW"/>
</dbReference>
<dbReference type="AlphaFoldDB" id="A0A8S9Y564"/>
<feature type="domain" description="DDE Tnp4" evidence="3">
    <location>
        <begin position="4"/>
        <end position="111"/>
    </location>
</feature>
<comment type="caution">
    <text evidence="4">The sequence shown here is derived from an EMBL/GenBank/DDBJ whole genome shotgun (WGS) entry which is preliminary data.</text>
</comment>